<dbReference type="GO" id="GO:0003677">
    <property type="term" value="F:DNA binding"/>
    <property type="evidence" value="ECO:0007669"/>
    <property type="project" value="UniProtKB-UniRule"/>
</dbReference>
<organism evidence="4 5">
    <name type="scientific">Neotabrizicola shimadae</name>
    <dbReference type="NCBI Taxonomy" id="2807096"/>
    <lineage>
        <taxon>Bacteria</taxon>
        <taxon>Pseudomonadati</taxon>
        <taxon>Pseudomonadota</taxon>
        <taxon>Alphaproteobacteria</taxon>
        <taxon>Rhodobacterales</taxon>
        <taxon>Paracoccaceae</taxon>
        <taxon>Neotabrizicola</taxon>
    </lineage>
</organism>
<dbReference type="KEGG" id="nsm:JO391_13830"/>
<gene>
    <name evidence="4" type="ORF">JO391_13830</name>
</gene>
<reference evidence="4" key="1">
    <citation type="submission" date="2021-02" db="EMBL/GenBank/DDBJ databases">
        <title>Rhodobacter shimadae sp. nov., an aerobic anoxygenic phototrophic bacterium isolated from a hot spring.</title>
        <authorList>
            <person name="Muramatsu S."/>
            <person name="Haruta S."/>
            <person name="Hirose S."/>
            <person name="Hanada S."/>
        </authorList>
    </citation>
    <scope>NUCLEOTIDE SEQUENCE</scope>
    <source>
        <strain evidence="4">N10</strain>
    </source>
</reference>
<keyword evidence="1" id="KW-0229">DNA integration</keyword>
<dbReference type="InterPro" id="IPR044068">
    <property type="entry name" value="CB"/>
</dbReference>
<protein>
    <recommendedName>
        <fullName evidence="3">Core-binding (CB) domain-containing protein</fullName>
    </recommendedName>
</protein>
<proteinExistence type="predicted"/>
<accession>A0A8G0ZRT5</accession>
<dbReference type="PROSITE" id="PS51900">
    <property type="entry name" value="CB"/>
    <property type="match status" value="1"/>
</dbReference>
<dbReference type="Proteomes" id="UP000826300">
    <property type="component" value="Chromosome"/>
</dbReference>
<sequence length="61" mass="7264">MIKAIRNFIEVIGDKPIAEITRDDMLDFRQWWSERLETEELTPNSANKDLVHLGKVLRRVR</sequence>
<dbReference type="AlphaFoldDB" id="A0A8G0ZRT5"/>
<evidence type="ECO:0000313" key="5">
    <source>
        <dbReference type="Proteomes" id="UP000826300"/>
    </source>
</evidence>
<evidence type="ECO:0000313" key="4">
    <source>
        <dbReference type="EMBL" id="QYZ68837.1"/>
    </source>
</evidence>
<dbReference type="EMBL" id="CP069370">
    <property type="protein sequence ID" value="QYZ68837.1"/>
    <property type="molecule type" value="Genomic_DNA"/>
</dbReference>
<dbReference type="SUPFAM" id="SSF56349">
    <property type="entry name" value="DNA breaking-rejoining enzymes"/>
    <property type="match status" value="1"/>
</dbReference>
<name>A0A8G0ZRT5_9RHOB</name>
<dbReference type="GO" id="GO:0015074">
    <property type="term" value="P:DNA integration"/>
    <property type="evidence" value="ECO:0007669"/>
    <property type="project" value="UniProtKB-KW"/>
</dbReference>
<evidence type="ECO:0000259" key="3">
    <source>
        <dbReference type="PROSITE" id="PS51900"/>
    </source>
</evidence>
<dbReference type="InterPro" id="IPR011010">
    <property type="entry name" value="DNA_brk_join_enz"/>
</dbReference>
<evidence type="ECO:0000256" key="2">
    <source>
        <dbReference type="PROSITE-ProRule" id="PRU01248"/>
    </source>
</evidence>
<keyword evidence="2" id="KW-0238">DNA-binding</keyword>
<evidence type="ECO:0000256" key="1">
    <source>
        <dbReference type="ARBA" id="ARBA00022908"/>
    </source>
</evidence>
<keyword evidence="5" id="KW-1185">Reference proteome</keyword>
<feature type="domain" description="Core-binding (CB)" evidence="3">
    <location>
        <begin position="1"/>
        <end position="61"/>
    </location>
</feature>